<dbReference type="PANTHER" id="PTHR45436">
    <property type="entry name" value="SENSOR HISTIDINE KINASE YKOH"/>
    <property type="match status" value="1"/>
</dbReference>
<feature type="domain" description="HAMP" evidence="13">
    <location>
        <begin position="173"/>
        <end position="228"/>
    </location>
</feature>
<evidence type="ECO:0000259" key="12">
    <source>
        <dbReference type="PROSITE" id="PS50109"/>
    </source>
</evidence>
<dbReference type="SUPFAM" id="SSF158472">
    <property type="entry name" value="HAMP domain-like"/>
    <property type="match status" value="1"/>
</dbReference>
<evidence type="ECO:0000256" key="8">
    <source>
        <dbReference type="ARBA" id="ARBA00022989"/>
    </source>
</evidence>
<proteinExistence type="predicted"/>
<reference evidence="15" key="1">
    <citation type="journal article" date="2019" name="Int. J. Syst. Evol. Microbiol.">
        <title>The Global Catalogue of Microorganisms (GCM) 10K type strain sequencing project: providing services to taxonomists for standard genome sequencing and annotation.</title>
        <authorList>
            <consortium name="The Broad Institute Genomics Platform"/>
            <consortium name="The Broad Institute Genome Sequencing Center for Infectious Disease"/>
            <person name="Wu L."/>
            <person name="Ma J."/>
        </authorList>
    </citation>
    <scope>NUCLEOTIDE SEQUENCE [LARGE SCALE GENOMIC DNA]</scope>
    <source>
        <strain evidence="15">JCM 13378</strain>
    </source>
</reference>
<dbReference type="Proteomes" id="UP001501757">
    <property type="component" value="Unassembled WGS sequence"/>
</dbReference>
<dbReference type="InterPro" id="IPR050428">
    <property type="entry name" value="TCS_sensor_his_kinase"/>
</dbReference>
<dbReference type="SMART" id="SM00388">
    <property type="entry name" value="HisKA"/>
    <property type="match status" value="1"/>
</dbReference>
<evidence type="ECO:0000313" key="15">
    <source>
        <dbReference type="Proteomes" id="UP001501757"/>
    </source>
</evidence>
<evidence type="ECO:0000256" key="11">
    <source>
        <dbReference type="SAM" id="Phobius"/>
    </source>
</evidence>
<dbReference type="InterPro" id="IPR004358">
    <property type="entry name" value="Sig_transdc_His_kin-like_C"/>
</dbReference>
<sequence length="445" mass="50710">MKRTLFWKFFVVLATGTVAFFYLLHILTIKTEENMSFIAEKDKQELQSWGAQAEAFILSKQFDALDAWLAEIKNKENTWLSIASFEALHIAGENFDKDIVGSYHFGRSVDWKIHLYFAENPVMELPFTTLNASLLVKLPERMRPGTYWSTARFVMQIMLPMTVLALLSFVLYRHIMSPLQRLDKATKEFSMGNFEARVGKYLGNRDDELSHLADTFDQMACRIGELIASQRQLISDLSHELRTPLTRLDIAVSGFDNANSQQHLMRIGRESQHIRKLVEDTLTLAWLDNEKPILQQEQLDLVDLLDVLIEDAKFEFPDRHIHLDSPVNAMVQNSSHRALCLAIENVIRNALRYTPPGKVVHIALNQGQDNFCILVSDQGPGIPEQYLQKVFEPFFRVDDARQGDNHSFGLGLALAKRHLASVRASIHAENWPGGGLQVVIRIPAL</sequence>
<dbReference type="CDD" id="cd06225">
    <property type="entry name" value="HAMP"/>
    <property type="match status" value="1"/>
</dbReference>
<keyword evidence="5" id="KW-0808">Transferase</keyword>
<dbReference type="PROSITE" id="PS50885">
    <property type="entry name" value="HAMP"/>
    <property type="match status" value="1"/>
</dbReference>
<dbReference type="SMART" id="SM00304">
    <property type="entry name" value="HAMP"/>
    <property type="match status" value="1"/>
</dbReference>
<evidence type="ECO:0000256" key="9">
    <source>
        <dbReference type="ARBA" id="ARBA00023012"/>
    </source>
</evidence>
<dbReference type="PANTHER" id="PTHR45436:SF5">
    <property type="entry name" value="SENSOR HISTIDINE KINASE TRCS"/>
    <property type="match status" value="1"/>
</dbReference>
<dbReference type="Pfam" id="PF00512">
    <property type="entry name" value="HisKA"/>
    <property type="match status" value="1"/>
</dbReference>
<keyword evidence="8 11" id="KW-1133">Transmembrane helix</keyword>
<dbReference type="InterPro" id="IPR036890">
    <property type="entry name" value="HATPase_C_sf"/>
</dbReference>
<keyword evidence="10 11" id="KW-0472">Membrane</keyword>
<dbReference type="EC" id="2.7.13.3" evidence="3"/>
<evidence type="ECO:0000313" key="14">
    <source>
        <dbReference type="EMBL" id="GAA0350322.1"/>
    </source>
</evidence>
<keyword evidence="7 14" id="KW-0418">Kinase</keyword>
<evidence type="ECO:0000256" key="4">
    <source>
        <dbReference type="ARBA" id="ARBA00022553"/>
    </source>
</evidence>
<dbReference type="InterPro" id="IPR003594">
    <property type="entry name" value="HATPase_dom"/>
</dbReference>
<accession>A0ABP3GN73</accession>
<evidence type="ECO:0000256" key="3">
    <source>
        <dbReference type="ARBA" id="ARBA00012438"/>
    </source>
</evidence>
<dbReference type="Pfam" id="PF00672">
    <property type="entry name" value="HAMP"/>
    <property type="match status" value="1"/>
</dbReference>
<dbReference type="InterPro" id="IPR003660">
    <property type="entry name" value="HAMP_dom"/>
</dbReference>
<feature type="domain" description="Histidine kinase" evidence="12">
    <location>
        <begin position="236"/>
        <end position="445"/>
    </location>
</feature>
<keyword evidence="6 11" id="KW-0812">Transmembrane</keyword>
<comment type="catalytic activity">
    <reaction evidence="1">
        <text>ATP + protein L-histidine = ADP + protein N-phospho-L-histidine.</text>
        <dbReference type="EC" id="2.7.13.3"/>
    </reaction>
</comment>
<keyword evidence="9" id="KW-0902">Two-component regulatory system</keyword>
<evidence type="ECO:0000256" key="2">
    <source>
        <dbReference type="ARBA" id="ARBA00004370"/>
    </source>
</evidence>
<dbReference type="SMART" id="SM00387">
    <property type="entry name" value="HATPase_c"/>
    <property type="match status" value="1"/>
</dbReference>
<dbReference type="Gene3D" id="1.10.287.130">
    <property type="match status" value="1"/>
</dbReference>
<keyword evidence="15" id="KW-1185">Reference proteome</keyword>
<evidence type="ECO:0000256" key="10">
    <source>
        <dbReference type="ARBA" id="ARBA00023136"/>
    </source>
</evidence>
<dbReference type="SUPFAM" id="SSF55874">
    <property type="entry name" value="ATPase domain of HSP90 chaperone/DNA topoisomerase II/histidine kinase"/>
    <property type="match status" value="1"/>
</dbReference>
<evidence type="ECO:0000256" key="7">
    <source>
        <dbReference type="ARBA" id="ARBA00022777"/>
    </source>
</evidence>
<dbReference type="RefSeq" id="WP_343843267.1">
    <property type="nucleotide sequence ID" value="NZ_BAAAEI010000006.1"/>
</dbReference>
<dbReference type="InterPro" id="IPR031930">
    <property type="entry name" value="HK_sensor"/>
</dbReference>
<dbReference type="InterPro" id="IPR038428">
    <property type="entry name" value="HK_sensor_dom_sf"/>
</dbReference>
<dbReference type="Gene3D" id="3.30.565.10">
    <property type="entry name" value="Histidine kinase-like ATPase, C-terminal domain"/>
    <property type="match status" value="1"/>
</dbReference>
<comment type="caution">
    <text evidence="14">The sequence shown here is derived from an EMBL/GenBank/DDBJ whole genome shotgun (WGS) entry which is preliminary data.</text>
</comment>
<evidence type="ECO:0000256" key="1">
    <source>
        <dbReference type="ARBA" id="ARBA00000085"/>
    </source>
</evidence>
<comment type="subcellular location">
    <subcellularLocation>
        <location evidence="2">Membrane</location>
    </subcellularLocation>
</comment>
<dbReference type="Pfam" id="PF16750">
    <property type="entry name" value="HK_sensor"/>
    <property type="match status" value="1"/>
</dbReference>
<dbReference type="Pfam" id="PF02518">
    <property type="entry name" value="HATPase_c"/>
    <property type="match status" value="1"/>
</dbReference>
<organism evidence="14 15">
    <name type="scientific">Bowmanella denitrificans</name>
    <dbReference type="NCBI Taxonomy" id="366582"/>
    <lineage>
        <taxon>Bacteria</taxon>
        <taxon>Pseudomonadati</taxon>
        <taxon>Pseudomonadota</taxon>
        <taxon>Gammaproteobacteria</taxon>
        <taxon>Alteromonadales</taxon>
        <taxon>Alteromonadaceae</taxon>
        <taxon>Bowmanella</taxon>
    </lineage>
</organism>
<gene>
    <name evidence="14" type="primary">pirS</name>
    <name evidence="14" type="ORF">GCM10009092_13390</name>
</gene>
<dbReference type="EMBL" id="BAAAEI010000006">
    <property type="protein sequence ID" value="GAA0350322.1"/>
    <property type="molecule type" value="Genomic_DNA"/>
</dbReference>
<dbReference type="PRINTS" id="PR00344">
    <property type="entry name" value="BCTRLSENSOR"/>
</dbReference>
<evidence type="ECO:0000256" key="5">
    <source>
        <dbReference type="ARBA" id="ARBA00022679"/>
    </source>
</evidence>
<dbReference type="CDD" id="cd00082">
    <property type="entry name" value="HisKA"/>
    <property type="match status" value="1"/>
</dbReference>
<dbReference type="PROSITE" id="PS50109">
    <property type="entry name" value="HIS_KIN"/>
    <property type="match status" value="1"/>
</dbReference>
<dbReference type="InterPro" id="IPR005467">
    <property type="entry name" value="His_kinase_dom"/>
</dbReference>
<evidence type="ECO:0000256" key="6">
    <source>
        <dbReference type="ARBA" id="ARBA00022692"/>
    </source>
</evidence>
<keyword evidence="4" id="KW-0597">Phosphoprotein</keyword>
<dbReference type="InterPro" id="IPR003661">
    <property type="entry name" value="HisK_dim/P_dom"/>
</dbReference>
<dbReference type="Gene3D" id="1.10.8.500">
    <property type="entry name" value="HAMP domain in histidine kinase"/>
    <property type="match status" value="1"/>
</dbReference>
<feature type="transmembrane region" description="Helical" evidence="11">
    <location>
        <begin position="151"/>
        <end position="172"/>
    </location>
</feature>
<dbReference type="GO" id="GO:0016301">
    <property type="term" value="F:kinase activity"/>
    <property type="evidence" value="ECO:0007669"/>
    <property type="project" value="UniProtKB-KW"/>
</dbReference>
<dbReference type="Gene3D" id="3.30.450.170">
    <property type="entry name" value="Two-component histidine kinase, sensor domain"/>
    <property type="match status" value="1"/>
</dbReference>
<evidence type="ECO:0000259" key="13">
    <source>
        <dbReference type="PROSITE" id="PS50885"/>
    </source>
</evidence>
<protein>
    <recommendedName>
        <fullName evidence="3">histidine kinase</fullName>
        <ecNumber evidence="3">2.7.13.3</ecNumber>
    </recommendedName>
</protein>
<name>A0ABP3GN73_9ALTE</name>
<feature type="transmembrane region" description="Helical" evidence="11">
    <location>
        <begin position="6"/>
        <end position="27"/>
    </location>
</feature>
<dbReference type="InterPro" id="IPR036097">
    <property type="entry name" value="HisK_dim/P_sf"/>
</dbReference>
<dbReference type="SUPFAM" id="SSF47384">
    <property type="entry name" value="Homodimeric domain of signal transducing histidine kinase"/>
    <property type="match status" value="1"/>
</dbReference>